<reference evidence="4" key="2">
    <citation type="submission" date="2017-01" db="EMBL/GenBank/DDBJ databases">
        <authorList>
            <person name="Varghese N."/>
            <person name="Submissions S."/>
        </authorList>
    </citation>
    <scope>NUCLEOTIDE SEQUENCE [LARGE SCALE GENOMIC DNA]</scope>
    <source>
        <strain evidence="4">DSM 21068</strain>
    </source>
</reference>
<dbReference type="Proteomes" id="UP000186246">
    <property type="component" value="Unassembled WGS sequence"/>
</dbReference>
<name>A0A1N7M1N6_9FLAO</name>
<dbReference type="Pfam" id="PF00082">
    <property type="entry name" value="Peptidase_S8"/>
    <property type="match status" value="1"/>
</dbReference>
<protein>
    <submittedName>
        <fullName evidence="3">Subtilase family protein</fullName>
    </submittedName>
</protein>
<dbReference type="STRING" id="551459.SAMN05421796_103291"/>
<dbReference type="Gene3D" id="3.40.50.200">
    <property type="entry name" value="Peptidase S8/S53 domain"/>
    <property type="match status" value="1"/>
</dbReference>
<dbReference type="EMBL" id="MUGO01000009">
    <property type="protein sequence ID" value="PQA94899.1"/>
    <property type="molecule type" value="Genomic_DNA"/>
</dbReference>
<proteinExistence type="predicted"/>
<sequence length="375" mass="42959">MYVNNEDVKDRPRVSNFFLAKQIRPSVIAYSQDLSQKYKNRDEEVKVPLYIDYIKINFIDQFDIKNYNQKYYDDLGLESVEFSNFGATGLFAIIDKEKFGDFFEELDNFVNTTRGFILRAGRPRFIGYIKNFSLLTSKNIIPYNLERDNDIVILTLIDLPVDEDKKQAILKSLDYYLLEQKIDFLYDEKNDRIEVYNSTNDEILKIVQNFDIILSVTNSFNRTIGPSEFNTVKLSQAFEISNSDEDLPIIAILDTGISAKTPLKDILINDDSFTLGGHPFEDTCGKARHGHGTAVAALAALGKTNHINEFAGEVLADAKLLSVKILDRDSGAISESKLLELLYEVKRKYPLIKLFVLTTCYELPKKTNEKYSEYT</sequence>
<evidence type="ECO:0000313" key="5">
    <source>
        <dbReference type="Proteomes" id="UP000238314"/>
    </source>
</evidence>
<reference evidence="3" key="3">
    <citation type="submission" date="2017-01" db="EMBL/GenBank/DDBJ databases">
        <authorList>
            <person name="Mah S.A."/>
            <person name="Swanson W.J."/>
            <person name="Moy G.W."/>
            <person name="Vacquier V.D."/>
        </authorList>
    </citation>
    <scope>NUCLEOTIDE SEQUENCE [LARGE SCALE GENOMIC DNA]</scope>
    <source>
        <strain evidence="3">DSM 21068</strain>
    </source>
</reference>
<evidence type="ECO:0000313" key="2">
    <source>
        <dbReference type="EMBL" id="PQA94899.1"/>
    </source>
</evidence>
<reference evidence="2 5" key="1">
    <citation type="submission" date="2016-11" db="EMBL/GenBank/DDBJ databases">
        <title>Whole genomes of Flavobacteriaceae.</title>
        <authorList>
            <person name="Stine C."/>
            <person name="Li C."/>
            <person name="Tadesse D."/>
        </authorList>
    </citation>
    <scope>NUCLEOTIDE SEQUENCE [LARGE SCALE GENOMIC DNA]</scope>
    <source>
        <strain evidence="2 5">DSM 21068</strain>
    </source>
</reference>
<dbReference type="InterPro" id="IPR036852">
    <property type="entry name" value="Peptidase_S8/S53_dom_sf"/>
</dbReference>
<accession>A0A1N7M1N6</accession>
<dbReference type="SUPFAM" id="SSF52743">
    <property type="entry name" value="Subtilisin-like"/>
    <property type="match status" value="1"/>
</dbReference>
<dbReference type="GO" id="GO:0006508">
    <property type="term" value="P:proteolysis"/>
    <property type="evidence" value="ECO:0007669"/>
    <property type="project" value="InterPro"/>
</dbReference>
<dbReference type="EMBL" id="FTOJ01000003">
    <property type="protein sequence ID" value="SIS79994.1"/>
    <property type="molecule type" value="Genomic_DNA"/>
</dbReference>
<gene>
    <name evidence="2" type="ORF">B0A70_07265</name>
    <name evidence="3" type="ORF">SAMN05421796_103291</name>
</gene>
<dbReference type="InterPro" id="IPR000209">
    <property type="entry name" value="Peptidase_S8/S53_dom"/>
</dbReference>
<dbReference type="AlphaFoldDB" id="A0A1N7M1N6"/>
<evidence type="ECO:0000313" key="4">
    <source>
        <dbReference type="Proteomes" id="UP000186246"/>
    </source>
</evidence>
<organism evidence="3 4">
    <name type="scientific">Chryseobacterium piscicola</name>
    <dbReference type="NCBI Taxonomy" id="551459"/>
    <lineage>
        <taxon>Bacteria</taxon>
        <taxon>Pseudomonadati</taxon>
        <taxon>Bacteroidota</taxon>
        <taxon>Flavobacteriia</taxon>
        <taxon>Flavobacteriales</taxon>
        <taxon>Weeksellaceae</taxon>
        <taxon>Chryseobacterium group</taxon>
        <taxon>Chryseobacterium</taxon>
    </lineage>
</organism>
<keyword evidence="5" id="KW-1185">Reference proteome</keyword>
<feature type="domain" description="Peptidase S8/S53" evidence="1">
    <location>
        <begin position="249"/>
        <end position="331"/>
    </location>
</feature>
<evidence type="ECO:0000259" key="1">
    <source>
        <dbReference type="Pfam" id="PF00082"/>
    </source>
</evidence>
<dbReference type="GO" id="GO:0004252">
    <property type="term" value="F:serine-type endopeptidase activity"/>
    <property type="evidence" value="ECO:0007669"/>
    <property type="project" value="InterPro"/>
</dbReference>
<evidence type="ECO:0000313" key="3">
    <source>
        <dbReference type="EMBL" id="SIS79994.1"/>
    </source>
</evidence>
<dbReference type="Proteomes" id="UP000238314">
    <property type="component" value="Unassembled WGS sequence"/>
</dbReference>